<reference evidence="11" key="1">
    <citation type="submission" date="2020-04" db="EMBL/GenBank/DDBJ databases">
        <title>Deep metagenomics examines the oral microbiome during advanced dental caries in children, revealing novel taxa and co-occurrences with host molecules.</title>
        <authorList>
            <person name="Baker J.L."/>
            <person name="Morton J.T."/>
            <person name="Dinis M."/>
            <person name="Alvarez R."/>
            <person name="Tran N.C."/>
            <person name="Knight R."/>
            <person name="Edlund A."/>
        </authorList>
    </citation>
    <scope>NUCLEOTIDE SEQUENCE</scope>
    <source>
        <strain evidence="11">JCVI_24_bin.2</strain>
    </source>
</reference>
<gene>
    <name evidence="11" type="ORF">HXM93_03770</name>
</gene>
<dbReference type="InterPro" id="IPR036192">
    <property type="entry name" value="Cell_div_ZapA-like_sf"/>
</dbReference>
<dbReference type="GO" id="GO:0032153">
    <property type="term" value="C:cell division site"/>
    <property type="evidence" value="ECO:0007669"/>
    <property type="project" value="TreeGrafter"/>
</dbReference>
<evidence type="ECO:0000256" key="9">
    <source>
        <dbReference type="ARBA" id="ARBA00033158"/>
    </source>
</evidence>
<evidence type="ECO:0000313" key="11">
    <source>
        <dbReference type="EMBL" id="MBF1283635.1"/>
    </source>
</evidence>
<dbReference type="InterPro" id="IPR007838">
    <property type="entry name" value="Cell_div_ZapA-like"/>
</dbReference>
<dbReference type="PANTHER" id="PTHR34981:SF1">
    <property type="entry name" value="CELL DIVISION PROTEIN ZAPA"/>
    <property type="match status" value="1"/>
</dbReference>
<dbReference type="EMBL" id="JABZRD010000192">
    <property type="protein sequence ID" value="MBF1283635.1"/>
    <property type="molecule type" value="Genomic_DNA"/>
</dbReference>
<dbReference type="InterPro" id="IPR053712">
    <property type="entry name" value="Bac_CellDiv_Activator"/>
</dbReference>
<keyword evidence="10" id="KW-0175">Coiled coil</keyword>
<keyword evidence="6" id="KW-0131">Cell cycle</keyword>
<proteinExistence type="predicted"/>
<evidence type="ECO:0000256" key="6">
    <source>
        <dbReference type="ARBA" id="ARBA00023306"/>
    </source>
</evidence>
<comment type="subcellular location">
    <subcellularLocation>
        <location evidence="1">Cytoplasm</location>
    </subcellularLocation>
</comment>
<protein>
    <recommendedName>
        <fullName evidence="2">Cell division protein ZapA</fullName>
    </recommendedName>
    <alternativeName>
        <fullName evidence="9">Z ring-associated protein ZapA</fullName>
    </alternativeName>
</protein>
<evidence type="ECO:0000256" key="8">
    <source>
        <dbReference type="ARBA" id="ARBA00026068"/>
    </source>
</evidence>
<dbReference type="Gene3D" id="6.10.250.790">
    <property type="match status" value="1"/>
</dbReference>
<sequence>MGEKNTVDVIIDGKIVRVSGTESEAYLVSVSNYLNTKITSFKKEFKNYRLLDEDLRSILLQINICDDLFQEQAKTEKAEQEKEELEKEIYSLKHDLVKSQMKLDGALQELEKAQKRLFETEGNKGEK</sequence>
<feature type="coiled-coil region" evidence="10">
    <location>
        <begin position="68"/>
        <end position="123"/>
    </location>
</feature>
<evidence type="ECO:0000256" key="1">
    <source>
        <dbReference type="ARBA" id="ARBA00004496"/>
    </source>
</evidence>
<keyword evidence="4 11" id="KW-0132">Cell division</keyword>
<evidence type="ECO:0000256" key="2">
    <source>
        <dbReference type="ARBA" id="ARBA00015195"/>
    </source>
</evidence>
<dbReference type="PANTHER" id="PTHR34981">
    <property type="entry name" value="CELL DIVISION PROTEIN ZAPA"/>
    <property type="match status" value="1"/>
</dbReference>
<comment type="function">
    <text evidence="7">Activator of cell division through the inhibition of FtsZ GTPase activity, therefore promoting FtsZ assembly into bundles of protofilaments necessary for the formation of the division Z ring. It is recruited early at mid-cell but it is not essential for cell division.</text>
</comment>
<evidence type="ECO:0000313" key="12">
    <source>
        <dbReference type="Proteomes" id="UP000709351"/>
    </source>
</evidence>
<dbReference type="GO" id="GO:0005829">
    <property type="term" value="C:cytosol"/>
    <property type="evidence" value="ECO:0007669"/>
    <property type="project" value="TreeGrafter"/>
</dbReference>
<comment type="caution">
    <text evidence="11">The sequence shown here is derived from an EMBL/GenBank/DDBJ whole genome shotgun (WGS) entry which is preliminary data.</text>
</comment>
<dbReference type="Proteomes" id="UP000709351">
    <property type="component" value="Unassembled WGS sequence"/>
</dbReference>
<name>A0A930GXN5_9FIRM</name>
<dbReference type="GO" id="GO:0000917">
    <property type="term" value="P:division septum assembly"/>
    <property type="evidence" value="ECO:0007669"/>
    <property type="project" value="UniProtKB-KW"/>
</dbReference>
<accession>A0A930GXN5</accession>
<dbReference type="AlphaFoldDB" id="A0A930GXN5"/>
<dbReference type="Pfam" id="PF05164">
    <property type="entry name" value="ZapA"/>
    <property type="match status" value="1"/>
</dbReference>
<evidence type="ECO:0000256" key="4">
    <source>
        <dbReference type="ARBA" id="ARBA00022618"/>
    </source>
</evidence>
<evidence type="ECO:0000256" key="10">
    <source>
        <dbReference type="SAM" id="Coils"/>
    </source>
</evidence>
<dbReference type="SUPFAM" id="SSF102829">
    <property type="entry name" value="Cell division protein ZapA-like"/>
    <property type="match status" value="1"/>
</dbReference>
<evidence type="ECO:0000256" key="3">
    <source>
        <dbReference type="ARBA" id="ARBA00022490"/>
    </source>
</evidence>
<organism evidence="11 12">
    <name type="scientific">Oribacterium parvum</name>
    <dbReference type="NCBI Taxonomy" id="1501329"/>
    <lineage>
        <taxon>Bacteria</taxon>
        <taxon>Bacillati</taxon>
        <taxon>Bacillota</taxon>
        <taxon>Clostridia</taxon>
        <taxon>Lachnospirales</taxon>
        <taxon>Lachnospiraceae</taxon>
        <taxon>Oribacterium</taxon>
    </lineage>
</organism>
<dbReference type="GO" id="GO:0043093">
    <property type="term" value="P:FtsZ-dependent cytokinesis"/>
    <property type="evidence" value="ECO:0007669"/>
    <property type="project" value="TreeGrafter"/>
</dbReference>
<evidence type="ECO:0000256" key="7">
    <source>
        <dbReference type="ARBA" id="ARBA00024910"/>
    </source>
</evidence>
<dbReference type="GO" id="GO:0000921">
    <property type="term" value="P:septin ring assembly"/>
    <property type="evidence" value="ECO:0007669"/>
    <property type="project" value="TreeGrafter"/>
</dbReference>
<comment type="subunit">
    <text evidence="8">Homodimer. Interacts with FtsZ.</text>
</comment>
<keyword evidence="3" id="KW-0963">Cytoplasm</keyword>
<evidence type="ECO:0000256" key="5">
    <source>
        <dbReference type="ARBA" id="ARBA00023210"/>
    </source>
</evidence>
<keyword evidence="5" id="KW-0717">Septation</keyword>
<dbReference type="GO" id="GO:0030428">
    <property type="term" value="C:cell septum"/>
    <property type="evidence" value="ECO:0007669"/>
    <property type="project" value="TreeGrafter"/>
</dbReference>